<dbReference type="AlphaFoldDB" id="A0A6A6J531"/>
<evidence type="ECO:0000313" key="9">
    <source>
        <dbReference type="Proteomes" id="UP000800097"/>
    </source>
</evidence>
<evidence type="ECO:0000256" key="1">
    <source>
        <dbReference type="ARBA" id="ARBA00004450"/>
    </source>
</evidence>
<organism evidence="8 9">
    <name type="scientific">Westerdykella ornata</name>
    <dbReference type="NCBI Taxonomy" id="318751"/>
    <lineage>
        <taxon>Eukaryota</taxon>
        <taxon>Fungi</taxon>
        <taxon>Dikarya</taxon>
        <taxon>Ascomycota</taxon>
        <taxon>Pezizomycotina</taxon>
        <taxon>Dothideomycetes</taxon>
        <taxon>Pleosporomycetidae</taxon>
        <taxon>Pleosporales</taxon>
        <taxon>Sporormiaceae</taxon>
        <taxon>Westerdykella</taxon>
    </lineage>
</organism>
<dbReference type="GeneID" id="54550422"/>
<dbReference type="Pfam" id="PF08732">
    <property type="entry name" value="HIM1"/>
    <property type="match status" value="1"/>
</dbReference>
<dbReference type="InterPro" id="IPR036291">
    <property type="entry name" value="NAD(P)-bd_dom_sf"/>
</dbReference>
<evidence type="ECO:0000256" key="6">
    <source>
        <dbReference type="ARBA" id="ARBA00023136"/>
    </source>
</evidence>
<dbReference type="PANTHER" id="PTHR14097">
    <property type="entry name" value="OXIDOREDUCTASE HTATIP2"/>
    <property type="match status" value="1"/>
</dbReference>
<keyword evidence="6" id="KW-0472">Membrane</keyword>
<dbReference type="PANTHER" id="PTHR14097:SF7">
    <property type="entry name" value="OXIDOREDUCTASE HTATIP2"/>
    <property type="match status" value="1"/>
</dbReference>
<sequence>MTTAVLAGSTGLVGSHILTTLLSTPQITTTHAYTRRPLPNPSNSNLHTIQSSDPSTWPSHFPANATLFLSALGTTRAAAGSIANQRKIDLELNYDLAKAAKEHGVETYVLISSSGASATSRFAYPAMKGELEERVKALGFKHCVILRPGLILGERQERRWAEGVARGLAGVLKGVSPGFVEGWAQDAGVIARAAVRAGVECIEGRGKEGVWEIGQGEIVRLGREEGGE</sequence>
<accession>A0A6A6J531</accession>
<feature type="region of interest" description="Disordered" evidence="7">
    <location>
        <begin position="35"/>
        <end position="55"/>
    </location>
</feature>
<evidence type="ECO:0000256" key="7">
    <source>
        <dbReference type="SAM" id="MobiDB-lite"/>
    </source>
</evidence>
<evidence type="ECO:0000256" key="4">
    <source>
        <dbReference type="ARBA" id="ARBA00022946"/>
    </source>
</evidence>
<keyword evidence="9" id="KW-1185">Reference proteome</keyword>
<dbReference type="FunFam" id="3.40.50.720:FF:000366">
    <property type="entry name" value="Protein FMP52, mitochondrial"/>
    <property type="match status" value="1"/>
</dbReference>
<dbReference type="Proteomes" id="UP000800097">
    <property type="component" value="Unassembled WGS sequence"/>
</dbReference>
<dbReference type="Gene3D" id="3.40.50.720">
    <property type="entry name" value="NAD(P)-binding Rossmann-like Domain"/>
    <property type="match status" value="1"/>
</dbReference>
<protein>
    <submittedName>
        <fullName evidence="8">NAD(P)-binding protein</fullName>
    </submittedName>
</protein>
<proteinExistence type="inferred from homology"/>
<dbReference type="GO" id="GO:0005741">
    <property type="term" value="C:mitochondrial outer membrane"/>
    <property type="evidence" value="ECO:0007669"/>
    <property type="project" value="UniProtKB-SubCell"/>
</dbReference>
<name>A0A6A6J531_WESOR</name>
<gene>
    <name evidence="8" type="ORF">EI97DRAFT_428452</name>
</gene>
<evidence type="ECO:0000256" key="2">
    <source>
        <dbReference type="ARBA" id="ARBA00006617"/>
    </source>
</evidence>
<dbReference type="EMBL" id="ML986548">
    <property type="protein sequence ID" value="KAF2271344.1"/>
    <property type="molecule type" value="Genomic_DNA"/>
</dbReference>
<comment type="similarity">
    <text evidence="2">Belongs to the FMP52 family.</text>
</comment>
<keyword evidence="4" id="KW-0809">Transit peptide</keyword>
<dbReference type="RefSeq" id="XP_033648883.1">
    <property type="nucleotide sequence ID" value="XM_033797247.1"/>
</dbReference>
<evidence type="ECO:0000256" key="3">
    <source>
        <dbReference type="ARBA" id="ARBA00022787"/>
    </source>
</evidence>
<dbReference type="GO" id="GO:0051170">
    <property type="term" value="P:import into nucleus"/>
    <property type="evidence" value="ECO:0007669"/>
    <property type="project" value="TreeGrafter"/>
</dbReference>
<dbReference type="SUPFAM" id="SSF51735">
    <property type="entry name" value="NAD(P)-binding Rossmann-fold domains"/>
    <property type="match status" value="1"/>
</dbReference>
<reference evidence="8" key="1">
    <citation type="journal article" date="2020" name="Stud. Mycol.">
        <title>101 Dothideomycetes genomes: a test case for predicting lifestyles and emergence of pathogens.</title>
        <authorList>
            <person name="Haridas S."/>
            <person name="Albert R."/>
            <person name="Binder M."/>
            <person name="Bloem J."/>
            <person name="Labutti K."/>
            <person name="Salamov A."/>
            <person name="Andreopoulos B."/>
            <person name="Baker S."/>
            <person name="Barry K."/>
            <person name="Bills G."/>
            <person name="Bluhm B."/>
            <person name="Cannon C."/>
            <person name="Castanera R."/>
            <person name="Culley D."/>
            <person name="Daum C."/>
            <person name="Ezra D."/>
            <person name="Gonzalez J."/>
            <person name="Henrissat B."/>
            <person name="Kuo A."/>
            <person name="Liang C."/>
            <person name="Lipzen A."/>
            <person name="Lutzoni F."/>
            <person name="Magnuson J."/>
            <person name="Mondo S."/>
            <person name="Nolan M."/>
            <person name="Ohm R."/>
            <person name="Pangilinan J."/>
            <person name="Park H.-J."/>
            <person name="Ramirez L."/>
            <person name="Alfaro M."/>
            <person name="Sun H."/>
            <person name="Tritt A."/>
            <person name="Yoshinaga Y."/>
            <person name="Zwiers L.-H."/>
            <person name="Turgeon B."/>
            <person name="Goodwin S."/>
            <person name="Spatafora J."/>
            <person name="Crous P."/>
            <person name="Grigoriev I."/>
        </authorList>
    </citation>
    <scope>NUCLEOTIDE SEQUENCE</scope>
    <source>
        <strain evidence="8">CBS 379.55</strain>
    </source>
</reference>
<evidence type="ECO:0000313" key="8">
    <source>
        <dbReference type="EMBL" id="KAF2271344.1"/>
    </source>
</evidence>
<feature type="compositionally biased region" description="Polar residues" evidence="7">
    <location>
        <begin position="41"/>
        <end position="55"/>
    </location>
</feature>
<keyword evidence="5" id="KW-0496">Mitochondrion</keyword>
<evidence type="ECO:0000256" key="5">
    <source>
        <dbReference type="ARBA" id="ARBA00023128"/>
    </source>
</evidence>
<keyword evidence="3" id="KW-1000">Mitochondrion outer membrane</keyword>
<dbReference type="OrthoDB" id="430436at2759"/>
<dbReference type="InterPro" id="IPR014843">
    <property type="entry name" value="Him1/Fmp52"/>
</dbReference>
<comment type="subcellular location">
    <subcellularLocation>
        <location evidence="1">Mitochondrion outer membrane</location>
        <topology evidence="1">Peripheral membrane protein</topology>
    </subcellularLocation>
</comment>